<dbReference type="InterPro" id="IPR013083">
    <property type="entry name" value="Znf_RING/FYVE/PHD"/>
</dbReference>
<evidence type="ECO:0000313" key="5">
    <source>
        <dbReference type="EMBL" id="KAJ8938264.1"/>
    </source>
</evidence>
<keyword evidence="1" id="KW-0479">Metal-binding</keyword>
<dbReference type="AlphaFoldDB" id="A0AAV8XI20"/>
<evidence type="ECO:0000256" key="2">
    <source>
        <dbReference type="ARBA" id="ARBA00022771"/>
    </source>
</evidence>
<keyword evidence="2" id="KW-0863">Zinc-finger</keyword>
<comment type="caution">
    <text evidence="5">The sequence shown here is derived from an EMBL/GenBank/DDBJ whole genome shotgun (WGS) entry which is preliminary data.</text>
</comment>
<dbReference type="SMART" id="SM00249">
    <property type="entry name" value="PHD"/>
    <property type="match status" value="1"/>
</dbReference>
<sequence>MGLYKFYTGIVCCGTVQCVIYVQSINMQGGVVCGGCNSTIGARRIKLSCNGFCGGIYHLTCTDVPLELYHSVSKYPSFAWRCNACCKKIHVWNTRYLNEFFVEKLKNVVKEMEEKFSKFKDDIIQTSIGKYKELAANKKSNDPIYKVENIADDGVMVENKDKLHLGLKDVTNLNGNKLKKMSTDDTALTGWKDKLHLGVKEMTNLNRENVKKRSTYDELLIELRDKLHLRVKNLRILSRTNIKKVSCKNINI</sequence>
<feature type="domain" description="Zinc finger PHD-type" evidence="4">
    <location>
        <begin position="32"/>
        <end position="86"/>
    </location>
</feature>
<gene>
    <name evidence="5" type="ORF">NQ314_011544</name>
</gene>
<dbReference type="SUPFAM" id="SSF57903">
    <property type="entry name" value="FYVE/PHD zinc finger"/>
    <property type="match status" value="1"/>
</dbReference>
<keyword evidence="6" id="KW-1185">Reference proteome</keyword>
<evidence type="ECO:0000256" key="1">
    <source>
        <dbReference type="ARBA" id="ARBA00022723"/>
    </source>
</evidence>
<protein>
    <recommendedName>
        <fullName evidence="4">Zinc finger PHD-type domain-containing protein</fullName>
    </recommendedName>
</protein>
<evidence type="ECO:0000259" key="4">
    <source>
        <dbReference type="SMART" id="SM00249"/>
    </source>
</evidence>
<dbReference type="InterPro" id="IPR001965">
    <property type="entry name" value="Znf_PHD"/>
</dbReference>
<proteinExistence type="predicted"/>
<dbReference type="InterPro" id="IPR011011">
    <property type="entry name" value="Znf_FYVE_PHD"/>
</dbReference>
<evidence type="ECO:0000256" key="3">
    <source>
        <dbReference type="ARBA" id="ARBA00022833"/>
    </source>
</evidence>
<name>A0AAV8XI20_9CUCU</name>
<dbReference type="GO" id="GO:0008270">
    <property type="term" value="F:zinc ion binding"/>
    <property type="evidence" value="ECO:0007669"/>
    <property type="project" value="UniProtKB-KW"/>
</dbReference>
<dbReference type="PROSITE" id="PS01359">
    <property type="entry name" value="ZF_PHD_1"/>
    <property type="match status" value="1"/>
</dbReference>
<dbReference type="InterPro" id="IPR019786">
    <property type="entry name" value="Zinc_finger_PHD-type_CS"/>
</dbReference>
<accession>A0AAV8XI20</accession>
<keyword evidence="3" id="KW-0862">Zinc</keyword>
<evidence type="ECO:0000313" key="6">
    <source>
        <dbReference type="Proteomes" id="UP001162156"/>
    </source>
</evidence>
<reference evidence="5" key="1">
    <citation type="journal article" date="2023" name="Insect Mol. Biol.">
        <title>Genome sequencing provides insights into the evolution of gene families encoding plant cell wall-degrading enzymes in longhorned beetles.</title>
        <authorList>
            <person name="Shin N.R."/>
            <person name="Okamura Y."/>
            <person name="Kirsch R."/>
            <person name="Pauchet Y."/>
        </authorList>
    </citation>
    <scope>NUCLEOTIDE SEQUENCE</scope>
    <source>
        <strain evidence="5">RBIC_L_NR</strain>
    </source>
</reference>
<organism evidence="5 6">
    <name type="scientific">Rhamnusium bicolor</name>
    <dbReference type="NCBI Taxonomy" id="1586634"/>
    <lineage>
        <taxon>Eukaryota</taxon>
        <taxon>Metazoa</taxon>
        <taxon>Ecdysozoa</taxon>
        <taxon>Arthropoda</taxon>
        <taxon>Hexapoda</taxon>
        <taxon>Insecta</taxon>
        <taxon>Pterygota</taxon>
        <taxon>Neoptera</taxon>
        <taxon>Endopterygota</taxon>
        <taxon>Coleoptera</taxon>
        <taxon>Polyphaga</taxon>
        <taxon>Cucujiformia</taxon>
        <taxon>Chrysomeloidea</taxon>
        <taxon>Cerambycidae</taxon>
        <taxon>Lepturinae</taxon>
        <taxon>Rhagiini</taxon>
        <taxon>Rhamnusium</taxon>
    </lineage>
</organism>
<dbReference type="Proteomes" id="UP001162156">
    <property type="component" value="Unassembled WGS sequence"/>
</dbReference>
<dbReference type="EMBL" id="JANEYF010003210">
    <property type="protein sequence ID" value="KAJ8938264.1"/>
    <property type="molecule type" value="Genomic_DNA"/>
</dbReference>
<dbReference type="Gene3D" id="3.30.40.10">
    <property type="entry name" value="Zinc/RING finger domain, C3HC4 (zinc finger)"/>
    <property type="match status" value="1"/>
</dbReference>